<gene>
    <name evidence="1" type="ORF">SAMN04488516_10180</name>
</gene>
<evidence type="ECO:0000313" key="2">
    <source>
        <dbReference type="Proteomes" id="UP000199602"/>
    </source>
</evidence>
<evidence type="ECO:0000313" key="1">
    <source>
        <dbReference type="EMBL" id="SDN22168.1"/>
    </source>
</evidence>
<dbReference type="STRING" id="206665.SAMN04488516_10180"/>
<reference evidence="1 2" key="1">
    <citation type="submission" date="2016-10" db="EMBL/GenBank/DDBJ databases">
        <authorList>
            <person name="de Groot N.N."/>
        </authorList>
    </citation>
    <scope>NUCLEOTIDE SEQUENCE [LARGE SCALE GENOMIC DNA]</scope>
    <source>
        <strain evidence="1 2">DSM 15269</strain>
    </source>
</reference>
<keyword evidence="2" id="KW-1185">Reference proteome</keyword>
<organism evidence="1 2">
    <name type="scientific">Desulfonauticus submarinus</name>
    <dbReference type="NCBI Taxonomy" id="206665"/>
    <lineage>
        <taxon>Bacteria</taxon>
        <taxon>Pseudomonadati</taxon>
        <taxon>Thermodesulfobacteriota</taxon>
        <taxon>Desulfovibrionia</taxon>
        <taxon>Desulfovibrionales</taxon>
        <taxon>Desulfonauticaceae</taxon>
        <taxon>Desulfonauticus</taxon>
    </lineage>
</organism>
<accession>A0A1G9ZLE2</accession>
<dbReference type="Proteomes" id="UP000199602">
    <property type="component" value="Unassembled WGS sequence"/>
</dbReference>
<sequence length="65" mass="7545">MDFNKQFSVYSGTGLHILQLDIYNRGVQVCLEEVFGGKKVSEIFWHLKKEKTSYERGFLKSAKQS</sequence>
<name>A0A1G9ZLE2_9BACT</name>
<protein>
    <submittedName>
        <fullName evidence="1">Uncharacterized protein</fullName>
    </submittedName>
</protein>
<dbReference type="EMBL" id="FNIN01000001">
    <property type="protein sequence ID" value="SDN22168.1"/>
    <property type="molecule type" value="Genomic_DNA"/>
</dbReference>
<proteinExistence type="predicted"/>
<dbReference type="AlphaFoldDB" id="A0A1G9ZLE2"/>